<dbReference type="Proteomes" id="UP000229342">
    <property type="component" value="Unassembled WGS sequence"/>
</dbReference>
<protein>
    <recommendedName>
        <fullName evidence="8">SMC-Scp complex subunit ScpB</fullName>
    </recommendedName>
</protein>
<evidence type="ECO:0008006" key="8">
    <source>
        <dbReference type="Google" id="ProtNLM"/>
    </source>
</evidence>
<evidence type="ECO:0000256" key="5">
    <source>
        <dbReference type="SAM" id="MobiDB-lite"/>
    </source>
</evidence>
<name>A0A2H0KAB0_9BACT</name>
<keyword evidence="3" id="KW-0159">Chromosome partition</keyword>
<evidence type="ECO:0000256" key="2">
    <source>
        <dbReference type="ARBA" id="ARBA00022618"/>
    </source>
</evidence>
<feature type="region of interest" description="Disordered" evidence="5">
    <location>
        <begin position="175"/>
        <end position="201"/>
    </location>
</feature>
<evidence type="ECO:0000313" key="6">
    <source>
        <dbReference type="EMBL" id="PIQ68165.1"/>
    </source>
</evidence>
<dbReference type="InterPro" id="IPR036388">
    <property type="entry name" value="WH-like_DNA-bd_sf"/>
</dbReference>
<evidence type="ECO:0000256" key="1">
    <source>
        <dbReference type="ARBA" id="ARBA00022490"/>
    </source>
</evidence>
<dbReference type="InterPro" id="IPR005234">
    <property type="entry name" value="ScpB_csome_segregation"/>
</dbReference>
<dbReference type="Gene3D" id="1.10.10.10">
    <property type="entry name" value="Winged helix-like DNA-binding domain superfamily/Winged helix DNA-binding domain"/>
    <property type="match status" value="2"/>
</dbReference>
<proteinExistence type="predicted"/>
<keyword evidence="2" id="KW-0132">Cell division</keyword>
<comment type="caution">
    <text evidence="6">The sequence shown here is derived from an EMBL/GenBank/DDBJ whole genome shotgun (WGS) entry which is preliminary data.</text>
</comment>
<keyword evidence="1" id="KW-0963">Cytoplasm</keyword>
<dbReference type="AlphaFoldDB" id="A0A2H0KAB0"/>
<sequence length="201" mass="22771">MSNLPLDAQIEALLFYKGDAVSKRELSRLFGVNMVAINDALGDLRKKLEGHGVTLIEKDNDVAMVTAPEMDELIAGIEKEELSKDLGKAALETLSIILYRGKASRREIEYIRGVNSTSILRTLLIRGLIERTTEEKDERIYTYKPTMELQANLGLRTLEELPELSAVRAEFEAFEQEREKEEELERTADIEQEPEKSTLGE</sequence>
<accession>A0A2H0KAB0</accession>
<reference evidence="6 7" key="1">
    <citation type="submission" date="2017-09" db="EMBL/GenBank/DDBJ databases">
        <title>Depth-based differentiation of microbial function through sediment-hosted aquifers and enrichment of novel symbionts in the deep terrestrial subsurface.</title>
        <authorList>
            <person name="Probst A.J."/>
            <person name="Ladd B."/>
            <person name="Jarett J.K."/>
            <person name="Geller-Mcgrath D.E."/>
            <person name="Sieber C.M."/>
            <person name="Emerson J.B."/>
            <person name="Anantharaman K."/>
            <person name="Thomas B.C."/>
            <person name="Malmstrom R."/>
            <person name="Stieglmeier M."/>
            <person name="Klingl A."/>
            <person name="Woyke T."/>
            <person name="Ryan C.M."/>
            <person name="Banfield J.F."/>
        </authorList>
    </citation>
    <scope>NUCLEOTIDE SEQUENCE [LARGE SCALE GENOMIC DNA]</scope>
    <source>
        <strain evidence="6">CG11_big_fil_rev_8_21_14_0_20_46_11</strain>
    </source>
</reference>
<gene>
    <name evidence="6" type="ORF">COV91_05565</name>
</gene>
<dbReference type="PANTHER" id="PTHR34298:SF2">
    <property type="entry name" value="SEGREGATION AND CONDENSATION PROTEIN B"/>
    <property type="match status" value="1"/>
</dbReference>
<dbReference type="PANTHER" id="PTHR34298">
    <property type="entry name" value="SEGREGATION AND CONDENSATION PROTEIN B"/>
    <property type="match status" value="1"/>
</dbReference>
<evidence type="ECO:0000313" key="7">
    <source>
        <dbReference type="Proteomes" id="UP000229342"/>
    </source>
</evidence>
<dbReference type="GO" id="GO:0051304">
    <property type="term" value="P:chromosome separation"/>
    <property type="evidence" value="ECO:0007669"/>
    <property type="project" value="InterPro"/>
</dbReference>
<dbReference type="Pfam" id="PF04079">
    <property type="entry name" value="SMC_ScpB"/>
    <property type="match status" value="1"/>
</dbReference>
<dbReference type="GO" id="GO:0051301">
    <property type="term" value="P:cell division"/>
    <property type="evidence" value="ECO:0007669"/>
    <property type="project" value="UniProtKB-KW"/>
</dbReference>
<evidence type="ECO:0000256" key="4">
    <source>
        <dbReference type="ARBA" id="ARBA00023306"/>
    </source>
</evidence>
<dbReference type="EMBL" id="PCVG01000076">
    <property type="protein sequence ID" value="PIQ68165.1"/>
    <property type="molecule type" value="Genomic_DNA"/>
</dbReference>
<dbReference type="InterPro" id="IPR036390">
    <property type="entry name" value="WH_DNA-bd_sf"/>
</dbReference>
<keyword evidence="4" id="KW-0131">Cell cycle</keyword>
<dbReference type="SUPFAM" id="SSF46785">
    <property type="entry name" value="Winged helix' DNA-binding domain"/>
    <property type="match status" value="2"/>
</dbReference>
<organism evidence="6 7">
    <name type="scientific">Candidatus Taylorbacteria bacterium CG11_big_fil_rev_8_21_14_0_20_46_11</name>
    <dbReference type="NCBI Taxonomy" id="1975025"/>
    <lineage>
        <taxon>Bacteria</taxon>
        <taxon>Candidatus Tayloriibacteriota</taxon>
    </lineage>
</organism>
<evidence type="ECO:0000256" key="3">
    <source>
        <dbReference type="ARBA" id="ARBA00022829"/>
    </source>
</evidence>